<reference evidence="2" key="2">
    <citation type="submission" date="2010-03" db="EMBL/GenBank/DDBJ databases">
        <title>The genome sequence of Coccidioides posadasii strain Silveira.</title>
        <authorList>
            <consortium name="The Broad Institute Genome Sequencing Center for Infectious Disease"/>
            <person name="Neafsey D."/>
            <person name="Orbach M."/>
            <person name="Henn M.R."/>
            <person name="Cole G.T."/>
            <person name="Galgiani J."/>
            <person name="Gardner M.J."/>
            <person name="Kirkland T.N."/>
            <person name="Taylor J.W."/>
            <person name="Young S.K."/>
            <person name="Zeng Q."/>
            <person name="Koehrsen M."/>
            <person name="Alvarado L."/>
            <person name="Berlin A."/>
            <person name="Borenstein D."/>
            <person name="Chapman S.B."/>
            <person name="Chen Z."/>
            <person name="Engels R."/>
            <person name="Freedman E."/>
            <person name="Gellesch M."/>
            <person name="Goldberg J."/>
            <person name="Griggs A."/>
            <person name="Gujja S."/>
            <person name="Heilman E."/>
            <person name="Heiman D."/>
            <person name="Howarth C."/>
            <person name="Jen D."/>
            <person name="Larson L."/>
            <person name="Mehta T."/>
            <person name="Neiman D."/>
            <person name="Park D."/>
            <person name="Pearson M."/>
            <person name="Richards J."/>
            <person name="Roberts A."/>
            <person name="Saif S."/>
            <person name="Shea T."/>
            <person name="Shenoy N."/>
            <person name="Sisk P."/>
            <person name="Stolte C."/>
            <person name="Sykes S."/>
            <person name="Walk T."/>
            <person name="White J."/>
            <person name="Yandava C."/>
            <person name="Haas B."/>
            <person name="Nusbaum C."/>
            <person name="Birren B."/>
        </authorList>
    </citation>
    <scope>NUCLEOTIDE SEQUENCE [LARGE SCALE GENOMIC DNA]</scope>
    <source>
        <strain evidence="2">RMSCC 757 / Silveira</strain>
    </source>
</reference>
<accession>E9DHC6</accession>
<protein>
    <submittedName>
        <fullName evidence="1">Predicted protein</fullName>
    </submittedName>
</protein>
<dbReference type="HOGENOM" id="CLU_134557_0_0_1"/>
<dbReference type="VEuPathDB" id="FungiDB:CPSG_09225"/>
<dbReference type="Proteomes" id="UP000002497">
    <property type="component" value="Unassembled WGS sequence"/>
</dbReference>
<sequence length="147" mass="16940">MTRTRRLPRGEITYSGAKEEETNMLIALEDYGQTVKYFSHLLKQSDLICRAAAHHLGISPMECELDAFKHWLYGKFNVCIPIRIRGRKEVLMRFPILHRVGESFRPGNADEKIRCEAMHGCKKIAPQYLCLNSTDLPCQRVKVYGRG</sequence>
<dbReference type="VEuPathDB" id="FungiDB:D8B26_001432"/>
<dbReference type="EMBL" id="GL636508">
    <property type="protein sequence ID" value="EFW14151.1"/>
    <property type="molecule type" value="Genomic_DNA"/>
</dbReference>
<reference evidence="2" key="1">
    <citation type="journal article" date="2010" name="Genome Res.">
        <title>Population genomic sequencing of Coccidioides fungi reveals recent hybridization and transposon control.</title>
        <authorList>
            <person name="Neafsey D.E."/>
            <person name="Barker B.M."/>
            <person name="Sharpton T.J."/>
            <person name="Stajich J.E."/>
            <person name="Park D.J."/>
            <person name="Whiston E."/>
            <person name="Hung C.-Y."/>
            <person name="McMahan C."/>
            <person name="White J."/>
            <person name="Sykes S."/>
            <person name="Heiman D."/>
            <person name="Young S."/>
            <person name="Zeng Q."/>
            <person name="Abouelleil A."/>
            <person name="Aftuck L."/>
            <person name="Bessette D."/>
            <person name="Brown A."/>
            <person name="FitzGerald M."/>
            <person name="Lui A."/>
            <person name="Macdonald J.P."/>
            <person name="Priest M."/>
            <person name="Orbach M.J."/>
            <person name="Galgiani J.N."/>
            <person name="Kirkland T.N."/>
            <person name="Cole G.T."/>
            <person name="Birren B.W."/>
            <person name="Henn M.R."/>
            <person name="Taylor J.W."/>
            <person name="Rounsley S.D."/>
        </authorList>
    </citation>
    <scope>NUCLEOTIDE SEQUENCE [LARGE SCALE GENOMIC DNA]</scope>
    <source>
        <strain evidence="2">RMSCC 757 / Silveira</strain>
    </source>
</reference>
<dbReference type="AlphaFoldDB" id="E9DHC6"/>
<dbReference type="STRING" id="443226.E9DHC6"/>
<evidence type="ECO:0000313" key="1">
    <source>
        <dbReference type="EMBL" id="EFW14151.1"/>
    </source>
</evidence>
<name>E9DHC6_COCPS</name>
<gene>
    <name evidence="1" type="ORF">CPSG_09225</name>
</gene>
<keyword evidence="2" id="KW-1185">Reference proteome</keyword>
<organism evidence="2">
    <name type="scientific">Coccidioides posadasii (strain RMSCC 757 / Silveira)</name>
    <name type="common">Valley fever fungus</name>
    <dbReference type="NCBI Taxonomy" id="443226"/>
    <lineage>
        <taxon>Eukaryota</taxon>
        <taxon>Fungi</taxon>
        <taxon>Dikarya</taxon>
        <taxon>Ascomycota</taxon>
        <taxon>Pezizomycotina</taxon>
        <taxon>Eurotiomycetes</taxon>
        <taxon>Eurotiomycetidae</taxon>
        <taxon>Onygenales</taxon>
        <taxon>Onygenaceae</taxon>
        <taxon>Coccidioides</taxon>
    </lineage>
</organism>
<proteinExistence type="predicted"/>
<evidence type="ECO:0000313" key="2">
    <source>
        <dbReference type="Proteomes" id="UP000002497"/>
    </source>
</evidence>